<feature type="region of interest" description="Disordered" evidence="4">
    <location>
        <begin position="30"/>
        <end position="57"/>
    </location>
</feature>
<feature type="domain" description="Peptidase C14 caspase" evidence="5">
    <location>
        <begin position="95"/>
        <end position="352"/>
    </location>
</feature>
<reference evidence="7" key="2">
    <citation type="submission" date="2015-01" db="EMBL/GenBank/DDBJ databases">
        <title>Evolutionary Origins and Diversification of the Mycorrhizal Mutualists.</title>
        <authorList>
            <consortium name="DOE Joint Genome Institute"/>
            <consortium name="Mycorrhizal Genomics Consortium"/>
            <person name="Kohler A."/>
            <person name="Kuo A."/>
            <person name="Nagy L.G."/>
            <person name="Floudas D."/>
            <person name="Copeland A."/>
            <person name="Barry K.W."/>
            <person name="Cichocki N."/>
            <person name="Veneault-Fourrey C."/>
            <person name="LaButti K."/>
            <person name="Lindquist E.A."/>
            <person name="Lipzen A."/>
            <person name="Lundell T."/>
            <person name="Morin E."/>
            <person name="Murat C."/>
            <person name="Riley R."/>
            <person name="Ohm R."/>
            <person name="Sun H."/>
            <person name="Tunlid A."/>
            <person name="Henrissat B."/>
            <person name="Grigoriev I.V."/>
            <person name="Hibbett D.S."/>
            <person name="Martin F."/>
        </authorList>
    </citation>
    <scope>NUCLEOTIDE SEQUENCE [LARGE SCALE GENOMIC DNA]</scope>
    <source>
        <strain evidence="7">MAFF 305830</strain>
    </source>
</reference>
<keyword evidence="3" id="KW-0788">Thiol protease</keyword>
<dbReference type="OrthoDB" id="3223806at2759"/>
<dbReference type="GO" id="GO:0006915">
    <property type="term" value="P:apoptotic process"/>
    <property type="evidence" value="ECO:0007669"/>
    <property type="project" value="UniProtKB-KW"/>
</dbReference>
<evidence type="ECO:0000313" key="7">
    <source>
        <dbReference type="Proteomes" id="UP000054097"/>
    </source>
</evidence>
<proteinExistence type="inferred from homology"/>
<evidence type="ECO:0000313" key="6">
    <source>
        <dbReference type="EMBL" id="KIM22184.1"/>
    </source>
</evidence>
<protein>
    <recommendedName>
        <fullName evidence="5">Peptidase C14 caspase domain-containing protein</fullName>
    </recommendedName>
</protein>
<dbReference type="HOGENOM" id="CLU_011935_1_0_1"/>
<dbReference type="GO" id="GO:0005737">
    <property type="term" value="C:cytoplasm"/>
    <property type="evidence" value="ECO:0007669"/>
    <property type="project" value="TreeGrafter"/>
</dbReference>
<dbReference type="Pfam" id="PF00656">
    <property type="entry name" value="Peptidase_C14"/>
    <property type="match status" value="1"/>
</dbReference>
<dbReference type="InterPro" id="IPR050452">
    <property type="entry name" value="Metacaspase"/>
</dbReference>
<reference evidence="6 7" key="1">
    <citation type="submission" date="2014-04" db="EMBL/GenBank/DDBJ databases">
        <authorList>
            <consortium name="DOE Joint Genome Institute"/>
            <person name="Kuo A."/>
            <person name="Zuccaro A."/>
            <person name="Kohler A."/>
            <person name="Nagy L.G."/>
            <person name="Floudas D."/>
            <person name="Copeland A."/>
            <person name="Barry K.W."/>
            <person name="Cichocki N."/>
            <person name="Veneault-Fourrey C."/>
            <person name="LaButti K."/>
            <person name="Lindquist E.A."/>
            <person name="Lipzen A."/>
            <person name="Lundell T."/>
            <person name="Morin E."/>
            <person name="Murat C."/>
            <person name="Sun H."/>
            <person name="Tunlid A."/>
            <person name="Henrissat B."/>
            <person name="Grigoriev I.V."/>
            <person name="Hibbett D.S."/>
            <person name="Martin F."/>
            <person name="Nordberg H.P."/>
            <person name="Cantor M.N."/>
            <person name="Hua S.X."/>
        </authorList>
    </citation>
    <scope>NUCLEOTIDE SEQUENCE [LARGE SCALE GENOMIC DNA]</scope>
    <source>
        <strain evidence="6 7">MAFF 305830</strain>
    </source>
</reference>
<dbReference type="EMBL" id="KN824361">
    <property type="protein sequence ID" value="KIM22184.1"/>
    <property type="molecule type" value="Genomic_DNA"/>
</dbReference>
<organism evidence="6 7">
    <name type="scientific">Serendipita vermifera MAFF 305830</name>
    <dbReference type="NCBI Taxonomy" id="933852"/>
    <lineage>
        <taxon>Eukaryota</taxon>
        <taxon>Fungi</taxon>
        <taxon>Dikarya</taxon>
        <taxon>Basidiomycota</taxon>
        <taxon>Agaricomycotina</taxon>
        <taxon>Agaricomycetes</taxon>
        <taxon>Sebacinales</taxon>
        <taxon>Serendipitaceae</taxon>
        <taxon>Serendipita</taxon>
    </lineage>
</organism>
<keyword evidence="3" id="KW-0645">Protease</keyword>
<dbReference type="Proteomes" id="UP000054097">
    <property type="component" value="Unassembled WGS sequence"/>
</dbReference>
<keyword evidence="2" id="KW-0053">Apoptosis</keyword>
<dbReference type="GO" id="GO:0004197">
    <property type="term" value="F:cysteine-type endopeptidase activity"/>
    <property type="evidence" value="ECO:0007669"/>
    <property type="project" value="InterPro"/>
</dbReference>
<evidence type="ECO:0000259" key="5">
    <source>
        <dbReference type="Pfam" id="PF00656"/>
    </source>
</evidence>
<name>A0A0C3AQ64_SERVB</name>
<dbReference type="AlphaFoldDB" id="A0A0C3AQ64"/>
<dbReference type="InterPro" id="IPR029030">
    <property type="entry name" value="Caspase-like_dom_sf"/>
</dbReference>
<gene>
    <name evidence="6" type="ORF">M408DRAFT_28909</name>
</gene>
<evidence type="ECO:0000256" key="2">
    <source>
        <dbReference type="ARBA" id="ARBA00022703"/>
    </source>
</evidence>
<dbReference type="SUPFAM" id="SSF52129">
    <property type="entry name" value="Caspase-like"/>
    <property type="match status" value="1"/>
</dbReference>
<evidence type="ECO:0000256" key="1">
    <source>
        <dbReference type="ARBA" id="ARBA00009005"/>
    </source>
</evidence>
<comment type="similarity">
    <text evidence="1">Belongs to the peptidase C14B family.</text>
</comment>
<keyword evidence="3" id="KW-0378">Hydrolase</keyword>
<dbReference type="PANTHER" id="PTHR48104">
    <property type="entry name" value="METACASPASE-4"/>
    <property type="match status" value="1"/>
</dbReference>
<evidence type="ECO:0000256" key="3">
    <source>
        <dbReference type="ARBA" id="ARBA00022807"/>
    </source>
</evidence>
<dbReference type="PANTHER" id="PTHR48104:SF30">
    <property type="entry name" value="METACASPASE-1"/>
    <property type="match status" value="1"/>
</dbReference>
<feature type="non-terminal residue" evidence="6">
    <location>
        <position position="715"/>
    </location>
</feature>
<feature type="compositionally biased region" description="Low complexity" evidence="4">
    <location>
        <begin position="30"/>
        <end position="49"/>
    </location>
</feature>
<keyword evidence="7" id="KW-1185">Reference proteome</keyword>
<dbReference type="Gene3D" id="3.40.50.1460">
    <property type="match status" value="1"/>
</dbReference>
<dbReference type="GO" id="GO:0006508">
    <property type="term" value="P:proteolysis"/>
    <property type="evidence" value="ECO:0007669"/>
    <property type="project" value="InterPro"/>
</dbReference>
<sequence>MFFPFANAQFTRVQDLLRFLISPNPPHVQAVQASSVPPEPPQAVQAASAPPKPSQPFSPLSSLWSMIYPSKPQGSSPSESTQPIEIKATTHASLFALIIGIDQYKSAALDDLGGAVADAKAVKSYLETTLGVPESQIQTLYNTEATRDAIVDNILALQTNPSIKKGDAILIFYAGHGGTGKAPAGWDAGGSEIQILLSHDAIYEGKDGMVYGIPDRTMASLLGKLAHEKSDNITVIFDCCHSGSLTRNERSRLVRGVKVKVDIPSDLDRYIWKGQRGAAIEPGFLKGGLHTHVLLAACGAQETAKENSTGTRGVFTKALLDTLVAVGADKLTYTELIQRLPTLLQQNPQCEGTNRHRILFNAKAPSQHRQLYIVREDEGGDYVMEGGAAHGITQGATFDVYRDRDCITTEAPLAKMTVEDPPSPFTTVLSGPQFNIGEQAFALQTGAGAEEDLIVHIAMDPKLENVFRAMAEEIKSNNTGQRRVRAVDEIEKAHLGMALENDKIVFNILNPLVTVYGLKRIPQQLDLKVEKVRRVLRSAAHFHWHLHRTGKDKIPQGMIKIEYVKLISNMDTGTEITTPQGENLIHEGVVDLVVKKGDMYGMRLTNNYNMDLYVSIFYFDNSDLSIISYYQPPIAAGDLDPPLLKGESLAVGYGAGGAQPFKYFLPKGRDLDVGFVKIFISSEPVDLSAVPQASPFEDTRAPLVEKKKSPILWST</sequence>
<dbReference type="InterPro" id="IPR011600">
    <property type="entry name" value="Pept_C14_caspase"/>
</dbReference>
<accession>A0A0C3AQ64</accession>
<evidence type="ECO:0000256" key="4">
    <source>
        <dbReference type="SAM" id="MobiDB-lite"/>
    </source>
</evidence>